<dbReference type="RefSeq" id="WP_215238083.1">
    <property type="nucleotide sequence ID" value="NZ_CAJRAF010000001.1"/>
</dbReference>
<accession>A0A916J9D6</accession>
<proteinExistence type="predicted"/>
<evidence type="ECO:0000313" key="1">
    <source>
        <dbReference type="EMBL" id="CAG4994637.1"/>
    </source>
</evidence>
<protein>
    <submittedName>
        <fullName evidence="1">Uncharacterized protein</fullName>
    </submittedName>
</protein>
<dbReference type="Proteomes" id="UP000680038">
    <property type="component" value="Unassembled WGS sequence"/>
</dbReference>
<dbReference type="EMBL" id="CAJRAF010000001">
    <property type="protein sequence ID" value="CAG4994637.1"/>
    <property type="molecule type" value="Genomic_DNA"/>
</dbReference>
<gene>
    <name evidence="1" type="ORF">DYBT9275_01435</name>
</gene>
<name>A0A916J9D6_9BACT</name>
<sequence>MKKLIICCLIVFIGSCKSKKETEADPDYSSRFVGDYWTNTVNGTNSTAQDWKVTSLGKNLLGINYTINYTFREQGKEIKSVEIYKLTKVTVVDSLTFRINEDAELSDDGVTKVRKVEADGVRYTDAANKSNIGITLKFTDPGGASSMSDFLIFKKK</sequence>
<dbReference type="PROSITE" id="PS51257">
    <property type="entry name" value="PROKAR_LIPOPROTEIN"/>
    <property type="match status" value="1"/>
</dbReference>
<reference evidence="1" key="1">
    <citation type="submission" date="2021-04" db="EMBL/GenBank/DDBJ databases">
        <authorList>
            <person name="Rodrigo-Torres L."/>
            <person name="Arahal R. D."/>
            <person name="Lucena T."/>
        </authorList>
    </citation>
    <scope>NUCLEOTIDE SEQUENCE</scope>
    <source>
        <strain evidence="1">CECT 9275</strain>
    </source>
</reference>
<evidence type="ECO:0000313" key="2">
    <source>
        <dbReference type="Proteomes" id="UP000680038"/>
    </source>
</evidence>
<keyword evidence="2" id="KW-1185">Reference proteome</keyword>
<organism evidence="1 2">
    <name type="scientific">Dyadobacter helix</name>
    <dbReference type="NCBI Taxonomy" id="2822344"/>
    <lineage>
        <taxon>Bacteria</taxon>
        <taxon>Pseudomonadati</taxon>
        <taxon>Bacteroidota</taxon>
        <taxon>Cytophagia</taxon>
        <taxon>Cytophagales</taxon>
        <taxon>Spirosomataceae</taxon>
        <taxon>Dyadobacter</taxon>
    </lineage>
</organism>
<comment type="caution">
    <text evidence="1">The sequence shown here is derived from an EMBL/GenBank/DDBJ whole genome shotgun (WGS) entry which is preliminary data.</text>
</comment>
<dbReference type="AlphaFoldDB" id="A0A916J9D6"/>